<reference evidence="5" key="1">
    <citation type="journal article" date="2019" name="bioRxiv">
        <title>The Genome of the Zebra Mussel, Dreissena polymorpha: A Resource for Invasive Species Research.</title>
        <authorList>
            <person name="McCartney M.A."/>
            <person name="Auch B."/>
            <person name="Kono T."/>
            <person name="Mallez S."/>
            <person name="Zhang Y."/>
            <person name="Obille A."/>
            <person name="Becker A."/>
            <person name="Abrahante J.E."/>
            <person name="Garbe J."/>
            <person name="Badalamenti J.P."/>
            <person name="Herman A."/>
            <person name="Mangelson H."/>
            <person name="Liachko I."/>
            <person name="Sullivan S."/>
            <person name="Sone E.D."/>
            <person name="Koren S."/>
            <person name="Silverstein K.A.T."/>
            <person name="Beckman K.B."/>
            <person name="Gohl D.M."/>
        </authorList>
    </citation>
    <scope>NUCLEOTIDE SEQUENCE</scope>
    <source>
        <strain evidence="5">Duluth1</strain>
        <tissue evidence="5">Whole animal</tissue>
    </source>
</reference>
<protein>
    <recommendedName>
        <fullName evidence="4">Nuclear speckle splicing regulatory protein 1 N-terminal domain-containing protein</fullName>
    </recommendedName>
</protein>
<feature type="compositionally biased region" description="Basic and acidic residues" evidence="3">
    <location>
        <begin position="165"/>
        <end position="180"/>
    </location>
</feature>
<comment type="similarity">
    <text evidence="1">Belongs to the NSRP1 family.</text>
</comment>
<feature type="region of interest" description="Disordered" evidence="3">
    <location>
        <begin position="112"/>
        <end position="425"/>
    </location>
</feature>
<evidence type="ECO:0000259" key="4">
    <source>
        <dbReference type="Pfam" id="PF09745"/>
    </source>
</evidence>
<feature type="compositionally biased region" description="Basic and acidic residues" evidence="3">
    <location>
        <begin position="191"/>
        <end position="219"/>
    </location>
</feature>
<feature type="compositionally biased region" description="Basic and acidic residues" evidence="3">
    <location>
        <begin position="377"/>
        <end position="391"/>
    </location>
</feature>
<dbReference type="EMBL" id="JAIWYP010000001">
    <property type="protein sequence ID" value="KAH3890213.1"/>
    <property type="molecule type" value="Genomic_DNA"/>
</dbReference>
<feature type="compositionally biased region" description="Basic and acidic residues" evidence="3">
    <location>
        <begin position="405"/>
        <end position="415"/>
    </location>
</feature>
<dbReference type="PANTHER" id="PTHR31938">
    <property type="entry name" value="NUCLEAR SPECKLE SPLICING REGULATORY PROTEIN 1"/>
    <property type="match status" value="1"/>
</dbReference>
<gene>
    <name evidence="5" type="ORF">DPMN_014285</name>
</gene>
<feature type="domain" description="Nuclear speckle splicing regulatory protein 1 N-terminal" evidence="4">
    <location>
        <begin position="65"/>
        <end position="181"/>
    </location>
</feature>
<evidence type="ECO:0000313" key="5">
    <source>
        <dbReference type="EMBL" id="KAH3890213.1"/>
    </source>
</evidence>
<feature type="compositionally biased region" description="Basic residues" evidence="3">
    <location>
        <begin position="286"/>
        <end position="307"/>
    </location>
</feature>
<evidence type="ECO:0000313" key="6">
    <source>
        <dbReference type="Proteomes" id="UP000828390"/>
    </source>
</evidence>
<organism evidence="5 6">
    <name type="scientific">Dreissena polymorpha</name>
    <name type="common">Zebra mussel</name>
    <name type="synonym">Mytilus polymorpha</name>
    <dbReference type="NCBI Taxonomy" id="45954"/>
    <lineage>
        <taxon>Eukaryota</taxon>
        <taxon>Metazoa</taxon>
        <taxon>Spiralia</taxon>
        <taxon>Lophotrochozoa</taxon>
        <taxon>Mollusca</taxon>
        <taxon>Bivalvia</taxon>
        <taxon>Autobranchia</taxon>
        <taxon>Heteroconchia</taxon>
        <taxon>Euheterodonta</taxon>
        <taxon>Imparidentia</taxon>
        <taxon>Neoheterodontei</taxon>
        <taxon>Myida</taxon>
        <taxon>Dreissenoidea</taxon>
        <taxon>Dreissenidae</taxon>
        <taxon>Dreissena</taxon>
    </lineage>
</organism>
<comment type="caution">
    <text evidence="5">The sequence shown here is derived from an EMBL/GenBank/DDBJ whole genome shotgun (WGS) entry which is preliminary data.</text>
</comment>
<feature type="compositionally biased region" description="Basic and acidic residues" evidence="3">
    <location>
        <begin position="344"/>
        <end position="367"/>
    </location>
</feature>
<feature type="compositionally biased region" description="Polar residues" evidence="3">
    <location>
        <begin position="244"/>
        <end position="267"/>
    </location>
</feature>
<keyword evidence="2" id="KW-0175">Coiled coil</keyword>
<evidence type="ECO:0000256" key="3">
    <source>
        <dbReference type="SAM" id="MobiDB-lite"/>
    </source>
</evidence>
<dbReference type="PANTHER" id="PTHR31938:SF4">
    <property type="entry name" value="NUCLEAR SPECKLE SPLICING REGULATORY PROTEIN 1"/>
    <property type="match status" value="1"/>
</dbReference>
<dbReference type="InterPro" id="IPR042816">
    <property type="entry name" value="Nsrp1"/>
</dbReference>
<dbReference type="AlphaFoldDB" id="A0A9D4N940"/>
<sequence>MAAPWDKKYGLFVPNSSKKPGVVAVANVFGEDEDEKPETNTKKGITSKYGVTSNNKKVIKKQTQLDIDKALQEDPSVFEYDSVYDDMVGKKAEKAHVKKVLDNKPRYIEQLLKASEKRKADDERRQERKIQKEREAEGEEFADKEVFVTTAYKKKMEERQEEEERERKEMELEAKQDVTKQNDLTGFYRYILDETTKDPVKQDQSVVKKEPHSDDHDNGGETPVSRKHSSSSETSSDSDREIPKQSNDANCKLTSDALSFKPSSSTNRKYRQRDSNNGSDTEEAKRKRSRSRSPRRPRSRSPHRPSLRKSQSPKSRHRKRDKHDKEKDISGYLADKKRSRSKDRHQGRSGSRERSYRKSSRSKDRVIDGVPKSNKKLVKEDNLNEKDRESISKSNSELGQCTVKGNDRPLKRSQDEANLDTVAKEKRGIKSGNIYSNDKENEKEQKNKYARISTAEEIEAARTRYLVRKLAREKAMMAAES</sequence>
<reference evidence="5" key="2">
    <citation type="submission" date="2020-11" db="EMBL/GenBank/DDBJ databases">
        <authorList>
            <person name="McCartney M.A."/>
            <person name="Auch B."/>
            <person name="Kono T."/>
            <person name="Mallez S."/>
            <person name="Becker A."/>
            <person name="Gohl D.M."/>
            <person name="Silverstein K.A.T."/>
            <person name="Koren S."/>
            <person name="Bechman K.B."/>
            <person name="Herman A."/>
            <person name="Abrahante J.E."/>
            <person name="Garbe J."/>
        </authorList>
    </citation>
    <scope>NUCLEOTIDE SEQUENCE</scope>
    <source>
        <strain evidence="5">Duluth1</strain>
        <tissue evidence="5">Whole animal</tissue>
    </source>
</reference>
<evidence type="ECO:0000256" key="1">
    <source>
        <dbReference type="ARBA" id="ARBA00010126"/>
    </source>
</evidence>
<proteinExistence type="inferred from homology"/>
<dbReference type="GO" id="GO:0000381">
    <property type="term" value="P:regulation of alternative mRNA splicing, via spliceosome"/>
    <property type="evidence" value="ECO:0007669"/>
    <property type="project" value="InterPro"/>
</dbReference>
<dbReference type="Proteomes" id="UP000828390">
    <property type="component" value="Unassembled WGS sequence"/>
</dbReference>
<dbReference type="Pfam" id="PF09745">
    <property type="entry name" value="NSRP1_N"/>
    <property type="match status" value="1"/>
</dbReference>
<name>A0A9D4N940_DREPO</name>
<keyword evidence="6" id="KW-1185">Reference proteome</keyword>
<accession>A0A9D4N940</accession>
<dbReference type="OrthoDB" id="446635at2759"/>
<feature type="compositionally biased region" description="Basic and acidic residues" evidence="3">
    <location>
        <begin position="114"/>
        <end position="146"/>
    </location>
</feature>
<evidence type="ECO:0000256" key="2">
    <source>
        <dbReference type="ARBA" id="ARBA00023054"/>
    </source>
</evidence>
<dbReference type="InterPro" id="IPR018612">
    <property type="entry name" value="NSRP1_N"/>
</dbReference>